<feature type="domain" description="SnoaL-like" evidence="1">
    <location>
        <begin position="28"/>
        <end position="123"/>
    </location>
</feature>
<dbReference type="InterPro" id="IPR032710">
    <property type="entry name" value="NTF2-like_dom_sf"/>
</dbReference>
<dbReference type="Gene3D" id="3.10.450.50">
    <property type="match status" value="1"/>
</dbReference>
<evidence type="ECO:0000313" key="3">
    <source>
        <dbReference type="Proteomes" id="UP000619295"/>
    </source>
</evidence>
<comment type="caution">
    <text evidence="2">The sequence shown here is derived from an EMBL/GenBank/DDBJ whole genome shotgun (WGS) entry which is preliminary data.</text>
</comment>
<dbReference type="InterPro" id="IPR037401">
    <property type="entry name" value="SnoaL-like"/>
</dbReference>
<dbReference type="PANTHER" id="PTHR41252">
    <property type="entry name" value="BLR2505 PROTEIN"/>
    <property type="match status" value="1"/>
</dbReference>
<name>A0A927I2C8_9HYPH</name>
<organism evidence="2 3">
    <name type="scientific">Bosea spartocytisi</name>
    <dbReference type="NCBI Taxonomy" id="2773451"/>
    <lineage>
        <taxon>Bacteria</taxon>
        <taxon>Pseudomonadati</taxon>
        <taxon>Pseudomonadota</taxon>
        <taxon>Alphaproteobacteria</taxon>
        <taxon>Hyphomicrobiales</taxon>
        <taxon>Boseaceae</taxon>
        <taxon>Bosea</taxon>
    </lineage>
</organism>
<evidence type="ECO:0000259" key="1">
    <source>
        <dbReference type="Pfam" id="PF12680"/>
    </source>
</evidence>
<dbReference type="AlphaFoldDB" id="A0A927I2C8"/>
<sequence length="143" mass="15967">MDAQTPALRALMRFYEAEARYSASGLPADRAALLETLHPDIVLHQPDSLPYGGQWRGREEFGRWIDSFVETWVDIKPTDPVFHTCGDDIVVCTVTMRATARSTGALIDMPMCQVIRIAADQPVEWRNFAWDTAIMLKALGGSV</sequence>
<protein>
    <submittedName>
        <fullName evidence="2">Nuclear transport factor 2 family protein</fullName>
    </submittedName>
</protein>
<dbReference type="RefSeq" id="WP_012047157.1">
    <property type="nucleotide sequence ID" value="NZ_JACXWY010000021.1"/>
</dbReference>
<dbReference type="PANTHER" id="PTHR41252:SF1">
    <property type="entry name" value="BLR2505 PROTEIN"/>
    <property type="match status" value="1"/>
</dbReference>
<proteinExistence type="predicted"/>
<dbReference type="SUPFAM" id="SSF54427">
    <property type="entry name" value="NTF2-like"/>
    <property type="match status" value="1"/>
</dbReference>
<keyword evidence="3" id="KW-1185">Reference proteome</keyword>
<dbReference type="Pfam" id="PF12680">
    <property type="entry name" value="SnoaL_2"/>
    <property type="match status" value="1"/>
</dbReference>
<evidence type="ECO:0000313" key="2">
    <source>
        <dbReference type="EMBL" id="MBD3848666.1"/>
    </source>
</evidence>
<gene>
    <name evidence="2" type="ORF">IED13_23465</name>
</gene>
<dbReference type="Proteomes" id="UP000619295">
    <property type="component" value="Unassembled WGS sequence"/>
</dbReference>
<reference evidence="2" key="1">
    <citation type="submission" date="2020-09" db="EMBL/GenBank/DDBJ databases">
        <title>Bosea spartocytisi sp. nov. a root nodule endophyte of Spartocytisus supranubius in the high mountain ecosystem fo the Teide National Park (Canary Islands, Spain).</title>
        <authorList>
            <person name="Pulido-Suarez L."/>
            <person name="Peix A."/>
            <person name="Igual J.M."/>
            <person name="Socas-Perez N."/>
            <person name="Velazquez E."/>
            <person name="Flores-Felix J.D."/>
            <person name="Leon-Barrios M."/>
        </authorList>
    </citation>
    <scope>NUCLEOTIDE SEQUENCE</scope>
    <source>
        <strain evidence="2">SSUT16</strain>
    </source>
</reference>
<dbReference type="EMBL" id="JACXWY010000021">
    <property type="protein sequence ID" value="MBD3848666.1"/>
    <property type="molecule type" value="Genomic_DNA"/>
</dbReference>
<accession>A0A927I2C8</accession>